<dbReference type="Pfam" id="PF00431">
    <property type="entry name" value="CUB"/>
    <property type="match status" value="4"/>
</dbReference>
<comment type="caution">
    <text evidence="5">Lacks conserved residue(s) required for the propagation of feature annotation.</text>
</comment>
<dbReference type="Pfam" id="PF00036">
    <property type="entry name" value="EF-hand_1"/>
    <property type="match status" value="1"/>
</dbReference>
<evidence type="ECO:0000259" key="9">
    <source>
        <dbReference type="PROSITE" id="PS50222"/>
    </source>
</evidence>
<keyword evidence="7" id="KW-0472">Membrane</keyword>
<feature type="compositionally biased region" description="Pro residues" evidence="6">
    <location>
        <begin position="628"/>
        <end position="659"/>
    </location>
</feature>
<dbReference type="FunFam" id="2.60.120.290:FF:000005">
    <property type="entry name" value="Procollagen C-endopeptidase enhancer 1"/>
    <property type="match status" value="2"/>
</dbReference>
<keyword evidence="4" id="KW-1015">Disulfide bond</keyword>
<evidence type="ECO:0000256" key="2">
    <source>
        <dbReference type="ARBA" id="ARBA00022737"/>
    </source>
</evidence>
<dbReference type="Gene3D" id="1.10.238.10">
    <property type="entry name" value="EF-hand"/>
    <property type="match status" value="2"/>
</dbReference>
<dbReference type="PROSITE" id="PS50222">
    <property type="entry name" value="EF_HAND_2"/>
    <property type="match status" value="3"/>
</dbReference>
<evidence type="ECO:0000256" key="6">
    <source>
        <dbReference type="SAM" id="MobiDB-lite"/>
    </source>
</evidence>
<feature type="domain" description="CUB" evidence="8">
    <location>
        <begin position="682"/>
        <end position="804"/>
    </location>
</feature>
<keyword evidence="11" id="KW-1185">Reference proteome</keyword>
<dbReference type="InterPro" id="IPR035914">
    <property type="entry name" value="Sperma_CUB_dom_sf"/>
</dbReference>
<dbReference type="GO" id="GO:0005509">
    <property type="term" value="F:calcium ion binding"/>
    <property type="evidence" value="ECO:0007669"/>
    <property type="project" value="InterPro"/>
</dbReference>
<dbReference type="FunFam" id="1.10.238.10:FF:000077">
    <property type="entry name" value="Centrin 1"/>
    <property type="match status" value="1"/>
</dbReference>
<dbReference type="Gene3D" id="2.60.120.290">
    <property type="entry name" value="Spermadhesin, CUB domain"/>
    <property type="match status" value="4"/>
</dbReference>
<name>A0AAU9WUI9_9CNID</name>
<dbReference type="CDD" id="cd00051">
    <property type="entry name" value="EFh"/>
    <property type="match status" value="2"/>
</dbReference>
<dbReference type="SMART" id="SM00042">
    <property type="entry name" value="CUB"/>
    <property type="match status" value="4"/>
</dbReference>
<dbReference type="SUPFAM" id="SSF47473">
    <property type="entry name" value="EF-hand"/>
    <property type="match status" value="1"/>
</dbReference>
<feature type="domain" description="CUB" evidence="8">
    <location>
        <begin position="411"/>
        <end position="528"/>
    </location>
</feature>
<evidence type="ECO:0000256" key="7">
    <source>
        <dbReference type="SAM" id="Phobius"/>
    </source>
</evidence>
<keyword evidence="2" id="KW-0677">Repeat</keyword>
<organism evidence="10 11">
    <name type="scientific">Pocillopora meandrina</name>
    <dbReference type="NCBI Taxonomy" id="46732"/>
    <lineage>
        <taxon>Eukaryota</taxon>
        <taxon>Metazoa</taxon>
        <taxon>Cnidaria</taxon>
        <taxon>Anthozoa</taxon>
        <taxon>Hexacorallia</taxon>
        <taxon>Scleractinia</taxon>
        <taxon>Astrocoeniina</taxon>
        <taxon>Pocilloporidae</taxon>
        <taxon>Pocillopora</taxon>
    </lineage>
</organism>
<keyword evidence="3" id="KW-0106">Calcium</keyword>
<dbReference type="SMART" id="SM00054">
    <property type="entry name" value="EFh"/>
    <property type="match status" value="3"/>
</dbReference>
<feature type="domain" description="EF-hand" evidence="9">
    <location>
        <begin position="30"/>
        <end position="65"/>
    </location>
</feature>
<evidence type="ECO:0000256" key="1">
    <source>
        <dbReference type="ARBA" id="ARBA00022723"/>
    </source>
</evidence>
<dbReference type="EMBL" id="CALNXJ010000021">
    <property type="protein sequence ID" value="CAH3126135.1"/>
    <property type="molecule type" value="Genomic_DNA"/>
</dbReference>
<evidence type="ECO:0000313" key="10">
    <source>
        <dbReference type="EMBL" id="CAH3126135.1"/>
    </source>
</evidence>
<dbReference type="Pfam" id="PF13499">
    <property type="entry name" value="EF-hand_7"/>
    <property type="match status" value="1"/>
</dbReference>
<comment type="caution">
    <text evidence="10">The sequence shown here is derived from an EMBL/GenBank/DDBJ whole genome shotgun (WGS) entry which is preliminary data.</text>
</comment>
<evidence type="ECO:0000256" key="3">
    <source>
        <dbReference type="ARBA" id="ARBA00022837"/>
    </source>
</evidence>
<dbReference type="SUPFAM" id="SSF49854">
    <property type="entry name" value="Spermadhesin, CUB domain"/>
    <property type="match status" value="4"/>
</dbReference>
<sequence length="849" mass="94138">MISDIDKDGSGTIDFNEFLQMMTAKMSEKDSKEEILKAFKLFDDDNTGKISFKNLKRVAKELGENLTDEELQEMIDEADRDGDGEINEAEFLQIMKKDKLVLDLSSDGSRFLVLASSWISEPVYGQSCSVSPQDIDATRGFSTTITSPGYPSNYGNNLECNWRIQAGSFLSGYIVKVTFNDFQVGGGSLGICFGDELKFYDGDSTLSNLLGSYCGTVNPEVIYSSGRYLYIKFSSGYGSSYKGFSLNVAAVAKEEAAGICRNGGSGYDVMQLSGPSGTIFSPDYPYPYPRDTKCTWVVSVPAGKRVKLTFKDFDLGIGFTQCNYHTGDEDYVAIRDGEYSWSDELVRYCDYNYNMKSVRDVYSTGNHMRITFSSSSSSSFNTEKGFKASFEVSELSSAAYSKEICYYGNINNEKLSLNGTYGTLESPKEGSTYPPNMKCDWVITVPEGNIVKLSFDEFCLKPKYQSLCEDYVKVQDGKESYSESKGTFCGLSTPKDIRSSRRYMRVTFHSGSDSLQSRTGFKATFTAEEKERSSKVIVAIIVGVVVFVICICVVVCVAKYKQTRPNQSRAARIPMATQTTTSVSQTTQAGVIRHPPPPQQPAIQPPFQPVSNPYPPPSVGFVPTAPNAYPPPPGYPYPLQPPPPYPGEEPVPQYPPPGQSYPWQQKEAVPQYPPPGQSYPWQQDEVNASRWHNTTITSPNYPMNYTNNLECNWLIEVVSDLPSVGFILKVTFNSLHLVQGGYLVCEDKLEFYDGNTTSLSNLLGSYCGEVPPEVVYSTGQLLYVKFQSDGRYSDRGFSFNVSAVLEEEAAGICRRTDRRDKVLELGGSSGTFLPRITLFFTQWVSSALG</sequence>
<keyword evidence="7" id="KW-0812">Transmembrane</keyword>
<keyword evidence="7" id="KW-1133">Transmembrane helix</keyword>
<feature type="region of interest" description="Disordered" evidence="6">
    <location>
        <begin position="567"/>
        <end position="678"/>
    </location>
</feature>
<evidence type="ECO:0000259" key="8">
    <source>
        <dbReference type="PROSITE" id="PS01180"/>
    </source>
</evidence>
<evidence type="ECO:0000313" key="11">
    <source>
        <dbReference type="Proteomes" id="UP001159428"/>
    </source>
</evidence>
<dbReference type="PROSITE" id="PS01180">
    <property type="entry name" value="CUB"/>
    <property type="match status" value="4"/>
</dbReference>
<evidence type="ECO:0000256" key="4">
    <source>
        <dbReference type="ARBA" id="ARBA00023157"/>
    </source>
</evidence>
<dbReference type="PROSITE" id="PS00018">
    <property type="entry name" value="EF_HAND_1"/>
    <property type="match status" value="2"/>
</dbReference>
<feature type="domain" description="CUB" evidence="8">
    <location>
        <begin position="128"/>
        <end position="251"/>
    </location>
</feature>
<dbReference type="InterPro" id="IPR018247">
    <property type="entry name" value="EF_Hand_1_Ca_BS"/>
</dbReference>
<keyword evidence="1" id="KW-0479">Metal-binding</keyword>
<dbReference type="CDD" id="cd00041">
    <property type="entry name" value="CUB"/>
    <property type="match status" value="4"/>
</dbReference>
<accession>A0AAU9WUI9</accession>
<feature type="transmembrane region" description="Helical" evidence="7">
    <location>
        <begin position="536"/>
        <end position="558"/>
    </location>
</feature>
<feature type="compositionally biased region" description="Pro residues" evidence="6">
    <location>
        <begin position="594"/>
        <end position="618"/>
    </location>
</feature>
<gene>
    <name evidence="10" type="ORF">PMEA_00011946</name>
</gene>
<dbReference type="InterPro" id="IPR011992">
    <property type="entry name" value="EF-hand-dom_pair"/>
</dbReference>
<feature type="domain" description="EF-hand" evidence="9">
    <location>
        <begin position="66"/>
        <end position="101"/>
    </location>
</feature>
<reference evidence="10 11" key="1">
    <citation type="submission" date="2022-05" db="EMBL/GenBank/DDBJ databases">
        <authorList>
            <consortium name="Genoscope - CEA"/>
            <person name="William W."/>
        </authorList>
    </citation>
    <scope>NUCLEOTIDE SEQUENCE [LARGE SCALE GENOMIC DNA]</scope>
</reference>
<dbReference type="InterPro" id="IPR000859">
    <property type="entry name" value="CUB_dom"/>
</dbReference>
<feature type="compositionally biased region" description="Low complexity" evidence="6">
    <location>
        <begin position="577"/>
        <end position="588"/>
    </location>
</feature>
<protein>
    <submittedName>
        <fullName evidence="10">Uncharacterized protein</fullName>
    </submittedName>
</protein>
<dbReference type="AlphaFoldDB" id="A0AAU9WUI9"/>
<proteinExistence type="predicted"/>
<evidence type="ECO:0000256" key="5">
    <source>
        <dbReference type="PROSITE-ProRule" id="PRU00059"/>
    </source>
</evidence>
<feature type="domain" description="EF-hand" evidence="9">
    <location>
        <begin position="1"/>
        <end position="28"/>
    </location>
</feature>
<dbReference type="PANTHER" id="PTHR24251">
    <property type="entry name" value="OVOCHYMASE-RELATED"/>
    <property type="match status" value="1"/>
</dbReference>
<dbReference type="InterPro" id="IPR002048">
    <property type="entry name" value="EF_hand_dom"/>
</dbReference>
<feature type="domain" description="CUB" evidence="8">
    <location>
        <begin position="262"/>
        <end position="393"/>
    </location>
</feature>
<dbReference type="PANTHER" id="PTHR24251:SF40">
    <property type="entry name" value="CUB DOMAIN-CONTAINING PROTEIN"/>
    <property type="match status" value="1"/>
</dbReference>
<dbReference type="Proteomes" id="UP001159428">
    <property type="component" value="Unassembled WGS sequence"/>
</dbReference>